<dbReference type="Pfam" id="PF13155">
    <property type="entry name" value="Toprim_2"/>
    <property type="match status" value="1"/>
</dbReference>
<reference evidence="9" key="1">
    <citation type="submission" date="2023-07" db="EMBL/GenBank/DDBJ databases">
        <authorList>
            <person name="Peeters C."/>
        </authorList>
    </citation>
    <scope>NUCLEOTIDE SEQUENCE</scope>
    <source>
        <strain evidence="9">R-77560</strain>
    </source>
</reference>
<dbReference type="InterPro" id="IPR050219">
    <property type="entry name" value="DnaG_primase"/>
</dbReference>
<feature type="region of interest" description="Disordered" evidence="7">
    <location>
        <begin position="86"/>
        <end position="107"/>
    </location>
</feature>
<evidence type="ECO:0000259" key="8">
    <source>
        <dbReference type="SMART" id="SM00493"/>
    </source>
</evidence>
<dbReference type="GO" id="GO:0006269">
    <property type="term" value="P:DNA replication, synthesis of primer"/>
    <property type="evidence" value="ECO:0007669"/>
    <property type="project" value="UniProtKB-KW"/>
</dbReference>
<sequence length="339" mass="37306">MVDLPELVQEQGFALRKQGRTWGGASCPSCGEGQETSNRLCVYVGDGGKWRFKCHACGIRGDAADFLAVSRGISLRAALKEVQSRTGVVQSQPSKAPRREAGPAPIDDGAKAQAINVIVDKLLDSQEGKRDAQAYFRRRGISSKVFQEAWGRGIIRSLPSQSPIATRWLREQIGSIHLMASGLLRQGAACPAAAFRPIVGILPKKSGVEFRLNHEADRTEVKALRYGRLVYPWWWRPNGEMHRLIVVEGYIDMLSLVEQGQDKDTAIMALPGANSWRLPWFETLKQRNPNLEVLVALDADDAGDRTAATMIEAVAGVGLKTQRLRPEKGKDWNEALLAA</sequence>
<dbReference type="PANTHER" id="PTHR30313:SF2">
    <property type="entry name" value="DNA PRIMASE"/>
    <property type="match status" value="1"/>
</dbReference>
<dbReference type="GO" id="GO:0005737">
    <property type="term" value="C:cytoplasm"/>
    <property type="evidence" value="ECO:0007669"/>
    <property type="project" value="TreeGrafter"/>
</dbReference>
<organism evidence="9 10">
    <name type="scientific">Ralstonia thomasii</name>
    <dbReference type="NCBI Taxonomy" id="3058596"/>
    <lineage>
        <taxon>Bacteria</taxon>
        <taxon>Pseudomonadati</taxon>
        <taxon>Pseudomonadota</taxon>
        <taxon>Betaproteobacteria</taxon>
        <taxon>Burkholderiales</taxon>
        <taxon>Burkholderiaceae</taxon>
        <taxon>Ralstonia</taxon>
    </lineage>
</organism>
<dbReference type="PANTHER" id="PTHR30313">
    <property type="entry name" value="DNA PRIMASE"/>
    <property type="match status" value="1"/>
</dbReference>
<dbReference type="GO" id="GO:1990077">
    <property type="term" value="C:primosome complex"/>
    <property type="evidence" value="ECO:0007669"/>
    <property type="project" value="UniProtKB-KW"/>
</dbReference>
<protein>
    <submittedName>
        <fullName evidence="9">DNA primase</fullName>
        <ecNumber evidence="9">2.7.7.-</ecNumber>
    </submittedName>
</protein>
<dbReference type="Gene3D" id="3.90.580.10">
    <property type="entry name" value="Zinc finger, CHC2-type domain"/>
    <property type="match status" value="1"/>
</dbReference>
<keyword evidence="3 9" id="KW-0808">Transferase</keyword>
<keyword evidence="4 9" id="KW-0548">Nucleotidyltransferase</keyword>
<gene>
    <name evidence="9" type="primary">dnaG_2</name>
    <name evidence="9" type="ORF">R77560_04083</name>
</gene>
<dbReference type="SUPFAM" id="SSF56731">
    <property type="entry name" value="DNA primase core"/>
    <property type="match status" value="1"/>
</dbReference>
<evidence type="ECO:0000256" key="4">
    <source>
        <dbReference type="ARBA" id="ARBA00022695"/>
    </source>
</evidence>
<dbReference type="GO" id="GO:0016779">
    <property type="term" value="F:nucleotidyltransferase activity"/>
    <property type="evidence" value="ECO:0007669"/>
    <property type="project" value="UniProtKB-KW"/>
</dbReference>
<dbReference type="GO" id="GO:0000428">
    <property type="term" value="C:DNA-directed RNA polymerase complex"/>
    <property type="evidence" value="ECO:0007669"/>
    <property type="project" value="UniProtKB-KW"/>
</dbReference>
<keyword evidence="6" id="KW-0804">Transcription</keyword>
<keyword evidence="1" id="KW-0240">DNA-directed RNA polymerase</keyword>
<dbReference type="SUPFAM" id="SSF57783">
    <property type="entry name" value="Zinc beta-ribbon"/>
    <property type="match status" value="1"/>
</dbReference>
<evidence type="ECO:0000256" key="7">
    <source>
        <dbReference type="SAM" id="MobiDB-lite"/>
    </source>
</evidence>
<dbReference type="CDD" id="cd00188">
    <property type="entry name" value="TOPRIM"/>
    <property type="match status" value="1"/>
</dbReference>
<evidence type="ECO:0000313" key="9">
    <source>
        <dbReference type="EMBL" id="CAJ0804492.1"/>
    </source>
</evidence>
<dbReference type="RefSeq" id="WP_157774054.1">
    <property type="nucleotide sequence ID" value="NZ_CATZAZ010000011.1"/>
</dbReference>
<feature type="domain" description="Toprim" evidence="8">
    <location>
        <begin position="242"/>
        <end position="319"/>
    </location>
</feature>
<dbReference type="GO" id="GO:0008270">
    <property type="term" value="F:zinc ion binding"/>
    <property type="evidence" value="ECO:0007669"/>
    <property type="project" value="InterPro"/>
</dbReference>
<proteinExistence type="predicted"/>
<dbReference type="InterPro" id="IPR036977">
    <property type="entry name" value="DNA_primase_Znf_CHC2"/>
</dbReference>
<evidence type="ECO:0000256" key="1">
    <source>
        <dbReference type="ARBA" id="ARBA00022478"/>
    </source>
</evidence>
<dbReference type="Proteomes" id="UP001189756">
    <property type="component" value="Unassembled WGS sequence"/>
</dbReference>
<evidence type="ECO:0000256" key="5">
    <source>
        <dbReference type="ARBA" id="ARBA00022705"/>
    </source>
</evidence>
<comment type="caution">
    <text evidence="9">The sequence shown here is derived from an EMBL/GenBank/DDBJ whole genome shotgun (WGS) entry which is preliminary data.</text>
</comment>
<evidence type="ECO:0000256" key="3">
    <source>
        <dbReference type="ARBA" id="ARBA00022679"/>
    </source>
</evidence>
<dbReference type="EMBL" id="CATZAZ010000011">
    <property type="protein sequence ID" value="CAJ0804492.1"/>
    <property type="molecule type" value="Genomic_DNA"/>
</dbReference>
<dbReference type="InterPro" id="IPR006171">
    <property type="entry name" value="TOPRIM_dom"/>
</dbReference>
<keyword evidence="2" id="KW-0639">Primosome</keyword>
<dbReference type="GO" id="GO:0003677">
    <property type="term" value="F:DNA binding"/>
    <property type="evidence" value="ECO:0007669"/>
    <property type="project" value="InterPro"/>
</dbReference>
<accession>A0AAD2F5G3</accession>
<dbReference type="EC" id="2.7.7.-" evidence="9"/>
<dbReference type="Gene3D" id="3.40.1360.10">
    <property type="match status" value="1"/>
</dbReference>
<name>A0AAD2F5G3_9RALS</name>
<dbReference type="SMART" id="SM00493">
    <property type="entry name" value="TOPRIM"/>
    <property type="match status" value="1"/>
</dbReference>
<dbReference type="AlphaFoldDB" id="A0AAD2F5G3"/>
<evidence type="ECO:0000313" key="10">
    <source>
        <dbReference type="Proteomes" id="UP001189756"/>
    </source>
</evidence>
<keyword evidence="5" id="KW-0235">DNA replication</keyword>
<evidence type="ECO:0000256" key="6">
    <source>
        <dbReference type="ARBA" id="ARBA00023163"/>
    </source>
</evidence>
<dbReference type="GeneID" id="34794390"/>
<evidence type="ECO:0000256" key="2">
    <source>
        <dbReference type="ARBA" id="ARBA00022515"/>
    </source>
</evidence>